<dbReference type="EMBL" id="JAPNKE010000002">
    <property type="protein sequence ID" value="MCY1008350.1"/>
    <property type="molecule type" value="Genomic_DNA"/>
</dbReference>
<evidence type="ECO:0000313" key="2">
    <source>
        <dbReference type="Proteomes" id="UP001150924"/>
    </source>
</evidence>
<gene>
    <name evidence="1" type="ORF">OV079_22885</name>
</gene>
<evidence type="ECO:0000313" key="1">
    <source>
        <dbReference type="EMBL" id="MCY1008350.1"/>
    </source>
</evidence>
<comment type="caution">
    <text evidence="1">The sequence shown here is derived from an EMBL/GenBank/DDBJ whole genome shotgun (WGS) entry which is preliminary data.</text>
</comment>
<name>A0A9X3IYT2_9BACT</name>
<accession>A0A9X3IYT2</accession>
<dbReference type="Proteomes" id="UP001150924">
    <property type="component" value="Unassembled WGS sequence"/>
</dbReference>
<organism evidence="1 2">
    <name type="scientific">Nannocystis pusilla</name>
    <dbReference type="NCBI Taxonomy" id="889268"/>
    <lineage>
        <taxon>Bacteria</taxon>
        <taxon>Pseudomonadati</taxon>
        <taxon>Myxococcota</taxon>
        <taxon>Polyangia</taxon>
        <taxon>Nannocystales</taxon>
        <taxon>Nannocystaceae</taxon>
        <taxon>Nannocystis</taxon>
    </lineage>
</organism>
<protein>
    <submittedName>
        <fullName evidence="1">Uncharacterized protein</fullName>
    </submittedName>
</protein>
<keyword evidence="2" id="KW-1185">Reference proteome</keyword>
<proteinExistence type="predicted"/>
<dbReference type="AlphaFoldDB" id="A0A9X3IYT2"/>
<dbReference type="RefSeq" id="WP_267770983.1">
    <property type="nucleotide sequence ID" value="NZ_JAPNKE010000002.1"/>
</dbReference>
<sequence>MTDWTDLPDYPRTFASQCAPWGSMVRLVNGVRDVKGGKPVILSGGKAFLQRLEADLIAGRPGAADVATLVSGVLEANARHIDIVEWCRVKGDELDLSLRVYGTRGGQRLHLSLLGPVGRYADQPLPEHAPVKKPRAAAKRVVTAPAPAPVPVVTAAPPAAPLVLRPVVPHARPSYGDPLARDLDGRMHLVVRLPDHDVWACIDPSGTVTTTPMTTREVLRATDVGARTRAMNASVYTTAAGLVCIDHYENASGEQERVGHRGLWHAARRGLWSSDWTLGVCDDWFLRAIVHDGKATLIGVQLTTGKKTRVRLPEGLDLRGAAVDRSGAGDVLRLLHGTSEERHMHLRPGKTLELEPATALAHGLEGLVQPVANGGWVVAADRRLRLVRPDRTAVDLFTLPATFTAADYRPGNYPKVTQVGFEAPAWLVELNFMSESGPWCRGALVFTADGAVRNLAFVDAAGVLQLGAASLPLGEGEHACGYAAGPTGDLAIALALQDGLSLVWSPPRTS</sequence>
<reference evidence="1" key="1">
    <citation type="submission" date="2022-11" db="EMBL/GenBank/DDBJ databases">
        <title>Minimal conservation of predation-associated metabolite biosynthetic gene clusters underscores biosynthetic potential of Myxococcota including descriptions for ten novel species: Archangium lansinium sp. nov., Myxococcus landrumus sp. nov., Nannocystis bai.</title>
        <authorList>
            <person name="Ahearne A."/>
            <person name="Stevens C."/>
            <person name="Phillips K."/>
        </authorList>
    </citation>
    <scope>NUCLEOTIDE SEQUENCE</scope>
    <source>
        <strain evidence="1">Na p29</strain>
    </source>
</reference>